<sequence length="266" mass="30281">MHQEEITALHGSVRVLEELIKSQEVVFEALRNKAQKLQEELNQCKVRYSSTDEGFQSSMSLQNEILESMTIYSKMKMSIVTLKTELTSLGTTCDRLSSDYHRAMIQLERVSHAHALASQVLQEKTRELNDALEICAYKEEKLDEKQAIIENLEKTMSDKDIEIQLLTPQNRSLSEENEDIKTKLPKTLQGKADASSTKSKASSTKNDERNLQEAAIEPNPRLIQGHYGIETQLNSRPSTKSTKLLCFCCLTVARALRNRQRHEAKK</sequence>
<dbReference type="Proteomes" id="UP001201812">
    <property type="component" value="Unassembled WGS sequence"/>
</dbReference>
<keyword evidence="1" id="KW-0175">Coiled coil</keyword>
<comment type="caution">
    <text evidence="3">The sequence shown here is derived from an EMBL/GenBank/DDBJ whole genome shotgun (WGS) entry which is preliminary data.</text>
</comment>
<protein>
    <submittedName>
        <fullName evidence="3">Uncharacterized protein</fullName>
    </submittedName>
</protein>
<gene>
    <name evidence="3" type="ORF">DdX_01230</name>
</gene>
<dbReference type="AlphaFoldDB" id="A0AAD4NHT5"/>
<evidence type="ECO:0000256" key="1">
    <source>
        <dbReference type="SAM" id="Coils"/>
    </source>
</evidence>
<evidence type="ECO:0000313" key="4">
    <source>
        <dbReference type="Proteomes" id="UP001201812"/>
    </source>
</evidence>
<name>A0AAD4NHT5_9BILA</name>
<feature type="region of interest" description="Disordered" evidence="2">
    <location>
        <begin position="170"/>
        <end position="219"/>
    </location>
</feature>
<feature type="coiled-coil region" evidence="1">
    <location>
        <begin position="135"/>
        <end position="162"/>
    </location>
</feature>
<accession>A0AAD4NHT5</accession>
<feature type="coiled-coil region" evidence="1">
    <location>
        <begin position="13"/>
        <end position="47"/>
    </location>
</feature>
<evidence type="ECO:0000256" key="2">
    <source>
        <dbReference type="SAM" id="MobiDB-lite"/>
    </source>
</evidence>
<feature type="compositionally biased region" description="Low complexity" evidence="2">
    <location>
        <begin position="191"/>
        <end position="204"/>
    </location>
</feature>
<organism evidence="3 4">
    <name type="scientific">Ditylenchus destructor</name>
    <dbReference type="NCBI Taxonomy" id="166010"/>
    <lineage>
        <taxon>Eukaryota</taxon>
        <taxon>Metazoa</taxon>
        <taxon>Ecdysozoa</taxon>
        <taxon>Nematoda</taxon>
        <taxon>Chromadorea</taxon>
        <taxon>Rhabditida</taxon>
        <taxon>Tylenchina</taxon>
        <taxon>Tylenchomorpha</taxon>
        <taxon>Sphaerularioidea</taxon>
        <taxon>Anguinidae</taxon>
        <taxon>Anguininae</taxon>
        <taxon>Ditylenchus</taxon>
    </lineage>
</organism>
<proteinExistence type="predicted"/>
<reference evidence="3" key="1">
    <citation type="submission" date="2022-01" db="EMBL/GenBank/DDBJ databases">
        <title>Genome Sequence Resource for Two Populations of Ditylenchus destructor, the Migratory Endoparasitic Phytonematode.</title>
        <authorList>
            <person name="Zhang H."/>
            <person name="Lin R."/>
            <person name="Xie B."/>
        </authorList>
    </citation>
    <scope>NUCLEOTIDE SEQUENCE</scope>
    <source>
        <strain evidence="3">BazhouSP</strain>
    </source>
</reference>
<keyword evidence="4" id="KW-1185">Reference proteome</keyword>
<evidence type="ECO:0000313" key="3">
    <source>
        <dbReference type="EMBL" id="KAI1729015.1"/>
    </source>
</evidence>
<dbReference type="EMBL" id="JAKKPZ010000001">
    <property type="protein sequence ID" value="KAI1729015.1"/>
    <property type="molecule type" value="Genomic_DNA"/>
</dbReference>